<dbReference type="InterPro" id="IPR053140">
    <property type="entry name" value="GDSL_Rv0518-like"/>
</dbReference>
<dbReference type="Pfam" id="PF13472">
    <property type="entry name" value="Lipase_GDSL_2"/>
    <property type="match status" value="1"/>
</dbReference>
<accession>T1B2Z1</accession>
<gene>
    <name evidence="2" type="ORF">B2A_02612</name>
</gene>
<evidence type="ECO:0000259" key="1">
    <source>
        <dbReference type="Pfam" id="PF13472"/>
    </source>
</evidence>
<feature type="domain" description="SGNH hydrolase-type esterase" evidence="1">
    <location>
        <begin position="25"/>
        <end position="222"/>
    </location>
</feature>
<dbReference type="InterPro" id="IPR036514">
    <property type="entry name" value="SGNH_hydro_sf"/>
</dbReference>
<dbReference type="Gene3D" id="3.40.50.1110">
    <property type="entry name" value="SGNH hydrolase"/>
    <property type="match status" value="1"/>
</dbReference>
<dbReference type="CDD" id="cd01830">
    <property type="entry name" value="XynE_like"/>
    <property type="match status" value="1"/>
</dbReference>
<dbReference type="SUPFAM" id="SSF52266">
    <property type="entry name" value="SGNH hydrolase"/>
    <property type="match status" value="1"/>
</dbReference>
<comment type="caution">
    <text evidence="2">The sequence shown here is derived from an EMBL/GenBank/DDBJ whole genome shotgun (WGS) entry which is preliminary data.</text>
</comment>
<reference evidence="2" key="2">
    <citation type="journal article" date="2014" name="ISME J.">
        <title>Microbial stratification in low pH oxic and suboxic macroscopic growths along an acid mine drainage.</title>
        <authorList>
            <person name="Mendez-Garcia C."/>
            <person name="Mesa V."/>
            <person name="Sprenger R.R."/>
            <person name="Richter M."/>
            <person name="Diez M.S."/>
            <person name="Solano J."/>
            <person name="Bargiela R."/>
            <person name="Golyshina O.V."/>
            <person name="Manteca A."/>
            <person name="Ramos J.L."/>
            <person name="Gallego J.R."/>
            <person name="Llorente I."/>
            <person name="Martins Dos Santos V.A."/>
            <person name="Jensen O.N."/>
            <person name="Pelaez A.I."/>
            <person name="Sanchez J."/>
            <person name="Ferrer M."/>
        </authorList>
    </citation>
    <scope>NUCLEOTIDE SEQUENCE</scope>
</reference>
<sequence length="243" mass="26583">MRFNHWFFLSGVDVRTHGPAAAIVALGDSITDGHATPNNSNTRWPDDLARRLQADSATRNISVLNAGLGGNRLLRYGLGPDALARFDRDVLGQPGVRYLIVIEGVNDLGVATMHRPLSAAQNAALVHNIIGAYRQIILMAHEHGIKVFGGTITPFKGSNYYHPSAATLQDRREINDWIRAPGHFDAVVHFARAVRDPKHPQRLRPMFDSGDNLHPNPAGYEAMADAIPLSLFKPSTGPIGTRH</sequence>
<dbReference type="PANTHER" id="PTHR43784:SF2">
    <property type="entry name" value="GDSL-LIKE LIPASE_ACYLHYDROLASE, PUTATIVE (AFU_ORTHOLOGUE AFUA_2G00820)-RELATED"/>
    <property type="match status" value="1"/>
</dbReference>
<dbReference type="EMBL" id="AUZZ01001780">
    <property type="protein sequence ID" value="EQD62943.1"/>
    <property type="molecule type" value="Genomic_DNA"/>
</dbReference>
<reference evidence="2" key="1">
    <citation type="submission" date="2013-08" db="EMBL/GenBank/DDBJ databases">
        <authorList>
            <person name="Mendez C."/>
            <person name="Richter M."/>
            <person name="Ferrer M."/>
            <person name="Sanchez J."/>
        </authorList>
    </citation>
    <scope>NUCLEOTIDE SEQUENCE</scope>
</reference>
<dbReference type="InterPro" id="IPR013830">
    <property type="entry name" value="SGNH_hydro"/>
</dbReference>
<evidence type="ECO:0000313" key="2">
    <source>
        <dbReference type="EMBL" id="EQD62943.1"/>
    </source>
</evidence>
<name>T1B2Z1_9ZZZZ</name>
<protein>
    <submittedName>
        <fullName evidence="2">Lipolytic protein G-D-S-L family</fullName>
    </submittedName>
</protein>
<dbReference type="AlphaFoldDB" id="T1B2Z1"/>
<dbReference type="PANTHER" id="PTHR43784">
    <property type="entry name" value="GDSL-LIKE LIPASE/ACYLHYDROLASE, PUTATIVE (AFU_ORTHOLOGUE AFUA_2G00820)-RELATED"/>
    <property type="match status" value="1"/>
</dbReference>
<organism evidence="2">
    <name type="scientific">mine drainage metagenome</name>
    <dbReference type="NCBI Taxonomy" id="410659"/>
    <lineage>
        <taxon>unclassified sequences</taxon>
        <taxon>metagenomes</taxon>
        <taxon>ecological metagenomes</taxon>
    </lineage>
</organism>
<proteinExistence type="predicted"/>